<keyword evidence="1" id="KW-1133">Transmembrane helix</keyword>
<evidence type="ECO:0000256" key="1">
    <source>
        <dbReference type="SAM" id="Phobius"/>
    </source>
</evidence>
<accession>A0A840V628</accession>
<organism evidence="2 3">
    <name type="scientific">Haloferula luteola</name>
    <dbReference type="NCBI Taxonomy" id="595692"/>
    <lineage>
        <taxon>Bacteria</taxon>
        <taxon>Pseudomonadati</taxon>
        <taxon>Verrucomicrobiota</taxon>
        <taxon>Verrucomicrobiia</taxon>
        <taxon>Verrucomicrobiales</taxon>
        <taxon>Verrucomicrobiaceae</taxon>
        <taxon>Haloferula</taxon>
    </lineage>
</organism>
<dbReference type="AlphaFoldDB" id="A0A840V628"/>
<keyword evidence="1" id="KW-0472">Membrane</keyword>
<comment type="caution">
    <text evidence="2">The sequence shown here is derived from an EMBL/GenBank/DDBJ whole genome shotgun (WGS) entry which is preliminary data.</text>
</comment>
<keyword evidence="1" id="KW-0812">Transmembrane</keyword>
<feature type="transmembrane region" description="Helical" evidence="1">
    <location>
        <begin position="56"/>
        <end position="79"/>
    </location>
</feature>
<evidence type="ECO:0000313" key="2">
    <source>
        <dbReference type="EMBL" id="MBB5353475.1"/>
    </source>
</evidence>
<proteinExistence type="predicted"/>
<dbReference type="EMBL" id="JACHFD010000027">
    <property type="protein sequence ID" value="MBB5353475.1"/>
    <property type="molecule type" value="Genomic_DNA"/>
</dbReference>
<feature type="transmembrane region" description="Helical" evidence="1">
    <location>
        <begin position="85"/>
        <end position="109"/>
    </location>
</feature>
<name>A0A840V628_9BACT</name>
<gene>
    <name evidence="2" type="ORF">HNR46_003736</name>
</gene>
<reference evidence="2 3" key="1">
    <citation type="submission" date="2020-08" db="EMBL/GenBank/DDBJ databases">
        <title>Genomic Encyclopedia of Type Strains, Phase IV (KMG-IV): sequencing the most valuable type-strain genomes for metagenomic binning, comparative biology and taxonomic classification.</title>
        <authorList>
            <person name="Goeker M."/>
        </authorList>
    </citation>
    <scope>NUCLEOTIDE SEQUENCE [LARGE SCALE GENOMIC DNA]</scope>
    <source>
        <strain evidence="2 3">YC6886</strain>
    </source>
</reference>
<evidence type="ECO:0000313" key="3">
    <source>
        <dbReference type="Proteomes" id="UP000557717"/>
    </source>
</evidence>
<keyword evidence="3" id="KW-1185">Reference proteome</keyword>
<sequence>MSKIRVDGSMQQSGQRLRHEGRVACSSTFAEELMHSTQQDYRLIPDQRVKVAEYRFYWIVGKALVVLMLALSTPMVFGINQDSGFALWWLFAIPVILLVALFWGSFPAFCRCPVCKKRMVSRSMAGNVIKSHRLFDEMGPKRHYLVCDRCKLYLFLGESEAG</sequence>
<dbReference type="Proteomes" id="UP000557717">
    <property type="component" value="Unassembled WGS sequence"/>
</dbReference>
<protein>
    <submittedName>
        <fullName evidence="2">Uncharacterized protein</fullName>
    </submittedName>
</protein>